<keyword evidence="1" id="KW-0732">Signal</keyword>
<organism evidence="2 3">
    <name type="scientific">Marinobacterium zhoushanense</name>
    <dbReference type="NCBI Taxonomy" id="1679163"/>
    <lineage>
        <taxon>Bacteria</taxon>
        <taxon>Pseudomonadati</taxon>
        <taxon>Pseudomonadota</taxon>
        <taxon>Gammaproteobacteria</taxon>
        <taxon>Oceanospirillales</taxon>
        <taxon>Oceanospirillaceae</taxon>
        <taxon>Marinobacterium</taxon>
    </lineage>
</organism>
<feature type="chain" id="PRO_5046025611" description="Alginate export protein" evidence="1">
    <location>
        <begin position="28"/>
        <end position="432"/>
    </location>
</feature>
<comment type="caution">
    <text evidence="2">The sequence shown here is derived from an EMBL/GenBank/DDBJ whole genome shotgun (WGS) entry which is preliminary data.</text>
</comment>
<dbReference type="Proteomes" id="UP000629025">
    <property type="component" value="Unassembled WGS sequence"/>
</dbReference>
<dbReference type="EMBL" id="BMIJ01000001">
    <property type="protein sequence ID" value="GGB84294.1"/>
    <property type="molecule type" value="Genomic_DNA"/>
</dbReference>
<evidence type="ECO:0000313" key="2">
    <source>
        <dbReference type="EMBL" id="GGB84294.1"/>
    </source>
</evidence>
<evidence type="ECO:0000313" key="3">
    <source>
        <dbReference type="Proteomes" id="UP000629025"/>
    </source>
</evidence>
<keyword evidence="3" id="KW-1185">Reference proteome</keyword>
<proteinExistence type="predicted"/>
<name>A0ABQ1K273_9GAMM</name>
<dbReference type="SUPFAM" id="SSF56935">
    <property type="entry name" value="Porins"/>
    <property type="match status" value="1"/>
</dbReference>
<evidence type="ECO:0008006" key="4">
    <source>
        <dbReference type="Google" id="ProtNLM"/>
    </source>
</evidence>
<dbReference type="RefSeq" id="WP_188745760.1">
    <property type="nucleotide sequence ID" value="NZ_BMIJ01000001.1"/>
</dbReference>
<protein>
    <recommendedName>
        <fullName evidence="4">Alginate export protein</fullName>
    </recommendedName>
</protein>
<reference evidence="3" key="1">
    <citation type="journal article" date="2019" name="Int. J. Syst. Evol. Microbiol.">
        <title>The Global Catalogue of Microorganisms (GCM) 10K type strain sequencing project: providing services to taxonomists for standard genome sequencing and annotation.</title>
        <authorList>
            <consortium name="The Broad Institute Genomics Platform"/>
            <consortium name="The Broad Institute Genome Sequencing Center for Infectious Disease"/>
            <person name="Wu L."/>
            <person name="Ma J."/>
        </authorList>
    </citation>
    <scope>NUCLEOTIDE SEQUENCE [LARGE SCALE GENOMIC DNA]</scope>
    <source>
        <strain evidence="3">CGMCC 1.15341</strain>
    </source>
</reference>
<sequence length="432" mass="46430">MRKAFRPSLSALLLGSAIAAASGSASAYNLYNQDGTELNLDIEVILGHFSSEETYGNSESSPAWTEGYAKYGFSGSKTLGNGSLFGAVNAVTSGTWGDGDAAGLTTGDERETDIEDLYIGYRTDMVEFSVGRQNLTIGDGFILNGDSLNMGEGLDGIVPGFSANRGGAYWLAARKAFDKTAVLRVGGESGPRGDLFWFESDNPAQASVEMAGINLEYVTDKGTFGLMHLKGLDVDDNEAAFFGYDGRDGQKTTSVRFQGNAGVENLFLSAEYVDQSQGNSNPDANAWYAEAGWTFADMPWSPSLNYRYTSYDEGYDPLFFGFNRGYGTWFQGEVAANYAGPFGTDADIHYLGVKANPTEMLTVGASYFDFSDTVGGSGSNDANEIDIWAEWVAHDHLIISPLVGFYTPDSNSSTQGNDDTNTYVQVLAIVPF</sequence>
<feature type="signal peptide" evidence="1">
    <location>
        <begin position="1"/>
        <end position="27"/>
    </location>
</feature>
<evidence type="ECO:0000256" key="1">
    <source>
        <dbReference type="SAM" id="SignalP"/>
    </source>
</evidence>
<gene>
    <name evidence="2" type="ORF">GCM10011352_07700</name>
</gene>
<accession>A0ABQ1K273</accession>